<sequence length="124" mass="13623">MKLSVLCTLVILGFVSSGLLPEVSSDAGSTPIPGPVSVSTQKSINTATPTSVPSKRPTRSKYVGIDPKVLIAVEESFIPPWFNNPFPFPHLQRLWRRRRDVTSKPQKGGKGKPPSFKDIDQPVW</sequence>
<feature type="region of interest" description="Disordered" evidence="1">
    <location>
        <begin position="25"/>
        <end position="59"/>
    </location>
</feature>
<dbReference type="RefSeq" id="XP_028132236.1">
    <property type="nucleotide sequence ID" value="XM_028276435.1"/>
</dbReference>
<evidence type="ECO:0000256" key="1">
    <source>
        <dbReference type="SAM" id="MobiDB-lite"/>
    </source>
</evidence>
<feature type="region of interest" description="Disordered" evidence="1">
    <location>
        <begin position="97"/>
        <end position="124"/>
    </location>
</feature>
<evidence type="ECO:0000313" key="3">
    <source>
        <dbReference type="RefSeq" id="XP_028132236.1"/>
    </source>
</evidence>
<organism evidence="3">
    <name type="scientific">Diabrotica virgifera virgifera</name>
    <name type="common">western corn rootworm</name>
    <dbReference type="NCBI Taxonomy" id="50390"/>
    <lineage>
        <taxon>Eukaryota</taxon>
        <taxon>Metazoa</taxon>
        <taxon>Ecdysozoa</taxon>
        <taxon>Arthropoda</taxon>
        <taxon>Hexapoda</taxon>
        <taxon>Insecta</taxon>
        <taxon>Pterygota</taxon>
        <taxon>Neoptera</taxon>
        <taxon>Endopterygota</taxon>
        <taxon>Coleoptera</taxon>
        <taxon>Polyphaga</taxon>
        <taxon>Cucujiformia</taxon>
        <taxon>Chrysomeloidea</taxon>
        <taxon>Chrysomelidae</taxon>
        <taxon>Galerucinae</taxon>
        <taxon>Diabroticina</taxon>
        <taxon>Diabroticites</taxon>
        <taxon>Diabrotica</taxon>
    </lineage>
</organism>
<evidence type="ECO:0000256" key="2">
    <source>
        <dbReference type="SAM" id="SignalP"/>
    </source>
</evidence>
<name>A0A6P7F9K5_DIAVI</name>
<dbReference type="InParanoid" id="A0A6P7F9K5"/>
<accession>A0A6P7F9K5</accession>
<dbReference type="AlphaFoldDB" id="A0A6P7F9K5"/>
<reference evidence="3" key="1">
    <citation type="submission" date="2025-08" db="UniProtKB">
        <authorList>
            <consortium name="RefSeq"/>
        </authorList>
    </citation>
    <scope>IDENTIFICATION</scope>
    <source>
        <tissue evidence="3">Whole insect</tissue>
    </source>
</reference>
<feature type="chain" id="PRO_5028065985" evidence="2">
    <location>
        <begin position="18"/>
        <end position="124"/>
    </location>
</feature>
<feature type="signal peptide" evidence="2">
    <location>
        <begin position="1"/>
        <end position="17"/>
    </location>
</feature>
<proteinExistence type="predicted"/>
<feature type="compositionally biased region" description="Polar residues" evidence="1">
    <location>
        <begin position="37"/>
        <end position="53"/>
    </location>
</feature>
<keyword evidence="2" id="KW-0732">Signal</keyword>
<gene>
    <name evidence="3" type="primary">LOC114327732</name>
</gene>
<protein>
    <submittedName>
        <fullName evidence="3">Uncharacterized protein LOC114327732</fullName>
    </submittedName>
</protein>
<feature type="compositionally biased region" description="Basic and acidic residues" evidence="1">
    <location>
        <begin position="115"/>
        <end position="124"/>
    </location>
</feature>